<protein>
    <submittedName>
        <fullName evidence="2">Uncharacterized protein</fullName>
    </submittedName>
</protein>
<evidence type="ECO:0000313" key="2">
    <source>
        <dbReference type="EMBL" id="CAB1450258.1"/>
    </source>
</evidence>
<evidence type="ECO:0000256" key="1">
    <source>
        <dbReference type="SAM" id="MobiDB-lite"/>
    </source>
</evidence>
<dbReference type="EMBL" id="CADEAL010004047">
    <property type="protein sequence ID" value="CAB1450258.1"/>
    <property type="molecule type" value="Genomic_DNA"/>
</dbReference>
<feature type="compositionally biased region" description="Low complexity" evidence="1">
    <location>
        <begin position="21"/>
        <end position="33"/>
    </location>
</feature>
<feature type="compositionally biased region" description="Basic and acidic residues" evidence="1">
    <location>
        <begin position="10"/>
        <end position="19"/>
    </location>
</feature>
<keyword evidence="3" id="KW-1185">Reference proteome</keyword>
<accession>A0A9N7VG08</accession>
<sequence length="467" mass="50532">MESMQAASAESRELEKDDIADYQQAADDQQAEASNFPPVEIKADEENPWPHLSKQFAFKRKRGNSYIMLKLNKKFSRSETLEEISVVEAWLKERPWVSHFVLHLVVVQDRLKRLSNPPAPATDLDAESRLALDGSRSLQNAENLHLYSLLRGTSHQPHPLTGTWGAVGLVGDPAASKRLLVWVVDVGEAALQQSAQRHQPPPVPTGLQSPVPAPRRRSPADVSSSDGRGPHSGVGSSPCSAPEWSSQRRRLQSLFHAGWVPADATLVLVSEVLAVPAPVPAPRLRFLADVSHPPMSEVLTAACIPVHAPRRRFPADVPLLQASEVLTSSASVPVPRRRPPADVSPVRADVPPFQESEVPAESAAVPVPHRRVQAEVPPVQALEVFAAPIMGPVPPADPAPRPGLRSAPFCAALERPRCRPPEPQRSVPERPQSRPPELRGMSQSPSSGSPLLPPVAVHVLGRLASGP</sequence>
<feature type="region of interest" description="Disordered" evidence="1">
    <location>
        <begin position="415"/>
        <end position="454"/>
    </location>
</feature>
<organism evidence="2 3">
    <name type="scientific">Pleuronectes platessa</name>
    <name type="common">European plaice</name>
    <dbReference type="NCBI Taxonomy" id="8262"/>
    <lineage>
        <taxon>Eukaryota</taxon>
        <taxon>Metazoa</taxon>
        <taxon>Chordata</taxon>
        <taxon>Craniata</taxon>
        <taxon>Vertebrata</taxon>
        <taxon>Euteleostomi</taxon>
        <taxon>Actinopterygii</taxon>
        <taxon>Neopterygii</taxon>
        <taxon>Teleostei</taxon>
        <taxon>Neoteleostei</taxon>
        <taxon>Acanthomorphata</taxon>
        <taxon>Carangaria</taxon>
        <taxon>Pleuronectiformes</taxon>
        <taxon>Pleuronectoidei</taxon>
        <taxon>Pleuronectidae</taxon>
        <taxon>Pleuronectes</taxon>
    </lineage>
</organism>
<reference evidence="2" key="1">
    <citation type="submission" date="2020-03" db="EMBL/GenBank/DDBJ databases">
        <authorList>
            <person name="Weist P."/>
        </authorList>
    </citation>
    <scope>NUCLEOTIDE SEQUENCE</scope>
</reference>
<gene>
    <name evidence="2" type="ORF">PLEPLA_LOCUS37947</name>
</gene>
<feature type="compositionally biased region" description="Basic and acidic residues" evidence="1">
    <location>
        <begin position="415"/>
        <end position="432"/>
    </location>
</feature>
<feature type="compositionally biased region" description="Polar residues" evidence="1">
    <location>
        <begin position="234"/>
        <end position="243"/>
    </location>
</feature>
<feature type="region of interest" description="Disordered" evidence="1">
    <location>
        <begin position="1"/>
        <end position="44"/>
    </location>
</feature>
<proteinExistence type="predicted"/>
<evidence type="ECO:0000313" key="3">
    <source>
        <dbReference type="Proteomes" id="UP001153269"/>
    </source>
</evidence>
<feature type="region of interest" description="Disordered" evidence="1">
    <location>
        <begin position="193"/>
        <end position="243"/>
    </location>
</feature>
<dbReference type="Proteomes" id="UP001153269">
    <property type="component" value="Unassembled WGS sequence"/>
</dbReference>
<dbReference type="AlphaFoldDB" id="A0A9N7VG08"/>
<name>A0A9N7VG08_PLEPL</name>
<comment type="caution">
    <text evidence="2">The sequence shown here is derived from an EMBL/GenBank/DDBJ whole genome shotgun (WGS) entry which is preliminary data.</text>
</comment>